<proteinExistence type="predicted"/>
<sequence>MNADVSVSGDRWMEGQYLVLEGSRAPLLQRYQTSTPVSHGNELRARLLHRELALEDTSRGGDRTASD</sequence>
<evidence type="ECO:0000313" key="2">
    <source>
        <dbReference type="Proteomes" id="UP000184267"/>
    </source>
</evidence>
<dbReference type="Proteomes" id="UP000184267">
    <property type="component" value="Unassembled WGS sequence"/>
</dbReference>
<protein>
    <submittedName>
        <fullName evidence="1">Uncharacterized protein</fullName>
    </submittedName>
</protein>
<keyword evidence="2" id="KW-1185">Reference proteome</keyword>
<accession>A0A1M2W6M8</accession>
<organism evidence="1 2">
    <name type="scientific">Trametes pubescens</name>
    <name type="common">White-rot fungus</name>
    <dbReference type="NCBI Taxonomy" id="154538"/>
    <lineage>
        <taxon>Eukaryota</taxon>
        <taxon>Fungi</taxon>
        <taxon>Dikarya</taxon>
        <taxon>Basidiomycota</taxon>
        <taxon>Agaricomycotina</taxon>
        <taxon>Agaricomycetes</taxon>
        <taxon>Polyporales</taxon>
        <taxon>Polyporaceae</taxon>
        <taxon>Trametes</taxon>
    </lineage>
</organism>
<evidence type="ECO:0000313" key="1">
    <source>
        <dbReference type="EMBL" id="OJT15476.1"/>
    </source>
</evidence>
<reference evidence="1 2" key="1">
    <citation type="submission" date="2016-10" db="EMBL/GenBank/DDBJ databases">
        <title>Genome sequence of the basidiomycete white-rot fungus Trametes pubescens.</title>
        <authorList>
            <person name="Makela M.R."/>
            <person name="Granchi Z."/>
            <person name="Peng M."/>
            <person name="De Vries R.P."/>
            <person name="Grigoriev I."/>
            <person name="Riley R."/>
            <person name="Hilden K."/>
        </authorList>
    </citation>
    <scope>NUCLEOTIDE SEQUENCE [LARGE SCALE GENOMIC DNA]</scope>
    <source>
        <strain evidence="1 2">FBCC735</strain>
    </source>
</reference>
<dbReference type="EMBL" id="MNAD01000155">
    <property type="protein sequence ID" value="OJT15476.1"/>
    <property type="molecule type" value="Genomic_DNA"/>
</dbReference>
<name>A0A1M2W6M8_TRAPU</name>
<comment type="caution">
    <text evidence="1">The sequence shown here is derived from an EMBL/GenBank/DDBJ whole genome shotgun (WGS) entry which is preliminary data.</text>
</comment>
<gene>
    <name evidence="1" type="ORF">TRAPUB_7347</name>
</gene>
<dbReference type="AlphaFoldDB" id="A0A1M2W6M8"/>